<keyword evidence="3" id="KW-0731">Sigma factor</keyword>
<evidence type="ECO:0000313" key="7">
    <source>
        <dbReference type="EMBL" id="OGN19888.1"/>
    </source>
</evidence>
<comment type="caution">
    <text evidence="7">The sequence shown here is derived from an EMBL/GenBank/DDBJ whole genome shotgun (WGS) entry which is preliminary data.</text>
</comment>
<sequence length="172" mass="20227">MLAKSVERQFLELYENLAEPLFRHCYFRLSDREKARDLMQESFTRTWERLVDGEKIKNLKAFVYRVANNLIIDIYRKKKESSLDLLQEDGFDPGSDDHEAILSMIAERELVEILGNLDDKYRQVIVMRYVDDLAPREIAGIVGETENTVSVRLHRGLHKVRDLIKSQENKNE</sequence>
<dbReference type="InterPro" id="IPR014284">
    <property type="entry name" value="RNA_pol_sigma-70_dom"/>
</dbReference>
<evidence type="ECO:0000259" key="6">
    <source>
        <dbReference type="Pfam" id="PF08281"/>
    </source>
</evidence>
<evidence type="ECO:0000313" key="8">
    <source>
        <dbReference type="Proteomes" id="UP000177478"/>
    </source>
</evidence>
<dbReference type="Proteomes" id="UP000177478">
    <property type="component" value="Unassembled WGS sequence"/>
</dbReference>
<dbReference type="PANTHER" id="PTHR43133:SF60">
    <property type="entry name" value="RNA POLYMERASE SIGMA FACTOR SIGV"/>
    <property type="match status" value="1"/>
</dbReference>
<gene>
    <name evidence="7" type="ORF">A3F25_01920</name>
</gene>
<name>A0A1F8G534_9BACT</name>
<dbReference type="InterPro" id="IPR039425">
    <property type="entry name" value="RNA_pol_sigma-70-like"/>
</dbReference>
<dbReference type="InterPro" id="IPR007627">
    <property type="entry name" value="RNA_pol_sigma70_r2"/>
</dbReference>
<feature type="domain" description="RNA polymerase sigma-70 region 2" evidence="5">
    <location>
        <begin position="13"/>
        <end position="79"/>
    </location>
</feature>
<dbReference type="GO" id="GO:0016987">
    <property type="term" value="F:sigma factor activity"/>
    <property type="evidence" value="ECO:0007669"/>
    <property type="project" value="UniProtKB-KW"/>
</dbReference>
<protein>
    <recommendedName>
        <fullName evidence="9">RNA polymerase sigma factor</fullName>
    </recommendedName>
</protein>
<dbReference type="InterPro" id="IPR013324">
    <property type="entry name" value="RNA_pol_sigma_r3/r4-like"/>
</dbReference>
<dbReference type="CDD" id="cd06171">
    <property type="entry name" value="Sigma70_r4"/>
    <property type="match status" value="1"/>
</dbReference>
<dbReference type="AlphaFoldDB" id="A0A1F8G534"/>
<dbReference type="SUPFAM" id="SSF88946">
    <property type="entry name" value="Sigma2 domain of RNA polymerase sigma factors"/>
    <property type="match status" value="1"/>
</dbReference>
<organism evidence="7 8">
    <name type="scientific">Candidatus Yanofskybacteria bacterium RIFCSPHIGHO2_12_FULL_45_19b</name>
    <dbReference type="NCBI Taxonomy" id="1802689"/>
    <lineage>
        <taxon>Bacteria</taxon>
        <taxon>Candidatus Yanofskyibacteriota</taxon>
    </lineage>
</organism>
<feature type="domain" description="RNA polymerase sigma factor 70 region 4 type 2" evidence="6">
    <location>
        <begin position="108"/>
        <end position="158"/>
    </location>
</feature>
<dbReference type="SUPFAM" id="SSF88659">
    <property type="entry name" value="Sigma3 and sigma4 domains of RNA polymerase sigma factors"/>
    <property type="match status" value="1"/>
</dbReference>
<dbReference type="Gene3D" id="1.10.10.10">
    <property type="entry name" value="Winged helix-like DNA-binding domain superfamily/Winged helix DNA-binding domain"/>
    <property type="match status" value="1"/>
</dbReference>
<comment type="similarity">
    <text evidence="1">Belongs to the sigma-70 factor family. ECF subfamily.</text>
</comment>
<proteinExistence type="inferred from homology"/>
<evidence type="ECO:0008006" key="9">
    <source>
        <dbReference type="Google" id="ProtNLM"/>
    </source>
</evidence>
<dbReference type="InterPro" id="IPR036388">
    <property type="entry name" value="WH-like_DNA-bd_sf"/>
</dbReference>
<evidence type="ECO:0000259" key="5">
    <source>
        <dbReference type="Pfam" id="PF04542"/>
    </source>
</evidence>
<dbReference type="InterPro" id="IPR013249">
    <property type="entry name" value="RNA_pol_sigma70_r4_t2"/>
</dbReference>
<dbReference type="Gene3D" id="1.10.1740.10">
    <property type="match status" value="1"/>
</dbReference>
<dbReference type="Pfam" id="PF08281">
    <property type="entry name" value="Sigma70_r4_2"/>
    <property type="match status" value="1"/>
</dbReference>
<dbReference type="STRING" id="1802689.A3F25_01920"/>
<evidence type="ECO:0000256" key="1">
    <source>
        <dbReference type="ARBA" id="ARBA00010641"/>
    </source>
</evidence>
<dbReference type="EMBL" id="MGKD01000010">
    <property type="protein sequence ID" value="OGN19888.1"/>
    <property type="molecule type" value="Genomic_DNA"/>
</dbReference>
<dbReference type="PANTHER" id="PTHR43133">
    <property type="entry name" value="RNA POLYMERASE ECF-TYPE SIGMA FACTO"/>
    <property type="match status" value="1"/>
</dbReference>
<evidence type="ECO:0000256" key="2">
    <source>
        <dbReference type="ARBA" id="ARBA00023015"/>
    </source>
</evidence>
<evidence type="ECO:0000256" key="3">
    <source>
        <dbReference type="ARBA" id="ARBA00023082"/>
    </source>
</evidence>
<reference evidence="7 8" key="1">
    <citation type="journal article" date="2016" name="Nat. Commun.">
        <title>Thousands of microbial genomes shed light on interconnected biogeochemical processes in an aquifer system.</title>
        <authorList>
            <person name="Anantharaman K."/>
            <person name="Brown C.T."/>
            <person name="Hug L.A."/>
            <person name="Sharon I."/>
            <person name="Castelle C.J."/>
            <person name="Probst A.J."/>
            <person name="Thomas B.C."/>
            <person name="Singh A."/>
            <person name="Wilkins M.J."/>
            <person name="Karaoz U."/>
            <person name="Brodie E.L."/>
            <person name="Williams K.H."/>
            <person name="Hubbard S.S."/>
            <person name="Banfield J.F."/>
        </authorList>
    </citation>
    <scope>NUCLEOTIDE SEQUENCE [LARGE SCALE GENOMIC DNA]</scope>
</reference>
<dbReference type="GO" id="GO:0006352">
    <property type="term" value="P:DNA-templated transcription initiation"/>
    <property type="evidence" value="ECO:0007669"/>
    <property type="project" value="InterPro"/>
</dbReference>
<keyword evidence="4" id="KW-0804">Transcription</keyword>
<keyword evidence="2" id="KW-0805">Transcription regulation</keyword>
<dbReference type="Pfam" id="PF04542">
    <property type="entry name" value="Sigma70_r2"/>
    <property type="match status" value="1"/>
</dbReference>
<accession>A0A1F8G534</accession>
<evidence type="ECO:0000256" key="4">
    <source>
        <dbReference type="ARBA" id="ARBA00023163"/>
    </source>
</evidence>
<dbReference type="NCBIfam" id="TIGR02937">
    <property type="entry name" value="sigma70-ECF"/>
    <property type="match status" value="1"/>
</dbReference>
<dbReference type="InterPro" id="IPR013325">
    <property type="entry name" value="RNA_pol_sigma_r2"/>
</dbReference>
<dbReference type="GO" id="GO:0003677">
    <property type="term" value="F:DNA binding"/>
    <property type="evidence" value="ECO:0007669"/>
    <property type="project" value="InterPro"/>
</dbReference>